<comment type="caution">
    <text evidence="1">The sequence shown here is derived from an EMBL/GenBank/DDBJ whole genome shotgun (WGS) entry which is preliminary data.</text>
</comment>
<dbReference type="RefSeq" id="WP_133604949.1">
    <property type="nucleotide sequence ID" value="NZ_JAUFPJ010000003.1"/>
</dbReference>
<dbReference type="SMART" id="SM00028">
    <property type="entry name" value="TPR"/>
    <property type="match status" value="3"/>
</dbReference>
<dbReference type="InterPro" id="IPR011990">
    <property type="entry name" value="TPR-like_helical_dom_sf"/>
</dbReference>
<dbReference type="InterPro" id="IPR019734">
    <property type="entry name" value="TPR_rpt"/>
</dbReference>
<keyword evidence="2" id="KW-1185">Reference proteome</keyword>
<dbReference type="OrthoDB" id="1971692at2"/>
<dbReference type="AlphaFoldDB" id="A0A4R6MVA8"/>
<evidence type="ECO:0000313" key="2">
    <source>
        <dbReference type="Proteomes" id="UP000295357"/>
    </source>
</evidence>
<sequence>MLSPLHAQASYKQVSEALFTALPKPPRELDLSQDEVSLSVTCHNTQSLVDAALRLQQDHRAGHTQHKLNFRCGIHALSTASQPQPAELSMARRLAASAELGGLCLSPQAVDRLEQPWRLGLHDRGRRPDGAGKEIHVFSLEPDMSTPFHAQDSDFGAVLAVLPPDLGAHSPRLLAMADLVADTLILALSRSSQLRVVSARSSQGLRHSRQALADAFEHLRAHHVLQCRGSVGVGDQLFLQLSLHDRQAGPQAPPMWQDRIECKLEDLLYGEAFALQAACTDVHRLLLHASLSVSKTGVWSSLENYQIFSAATQLMHKLSPGCLQQSGQMLSWLIQHQPQAAEPLAWLAFWHLLKGVQGLEPLDEAAAQMGSLARAALDLDKGHALAHTLLGHALAMQGAQLSLALQHHQQALQHNPSFALAWSFQALAQIYSDQTREACESARLGLALSPLDPWQYFLEAALAHALLAHQQYAEALKHAQLSLRLCASHAPTLLYVAVAQVRLGQQAQAQSTMQSLRQLWPQTTVSSFRARYWGREAAHAEDFAEALAQAGMPLK</sequence>
<proteinExistence type="predicted"/>
<protein>
    <submittedName>
        <fullName evidence="1">TolB-like protein</fullName>
    </submittedName>
</protein>
<organism evidence="1 2">
    <name type="scientific">Roseateles asaccharophilus</name>
    <dbReference type="NCBI Taxonomy" id="582607"/>
    <lineage>
        <taxon>Bacteria</taxon>
        <taxon>Pseudomonadati</taxon>
        <taxon>Pseudomonadota</taxon>
        <taxon>Betaproteobacteria</taxon>
        <taxon>Burkholderiales</taxon>
        <taxon>Sphaerotilaceae</taxon>
        <taxon>Roseateles</taxon>
    </lineage>
</organism>
<dbReference type="Proteomes" id="UP000295357">
    <property type="component" value="Unassembled WGS sequence"/>
</dbReference>
<dbReference type="Gene3D" id="1.25.40.10">
    <property type="entry name" value="Tetratricopeptide repeat domain"/>
    <property type="match status" value="1"/>
</dbReference>
<dbReference type="EMBL" id="SNXE01000009">
    <property type="protein sequence ID" value="TDP06333.1"/>
    <property type="molecule type" value="Genomic_DNA"/>
</dbReference>
<dbReference type="SUPFAM" id="SSF48452">
    <property type="entry name" value="TPR-like"/>
    <property type="match status" value="1"/>
</dbReference>
<reference evidence="1 2" key="1">
    <citation type="submission" date="2019-03" db="EMBL/GenBank/DDBJ databases">
        <title>Genomic Encyclopedia of Type Strains, Phase IV (KMG-IV): sequencing the most valuable type-strain genomes for metagenomic binning, comparative biology and taxonomic classification.</title>
        <authorList>
            <person name="Goeker M."/>
        </authorList>
    </citation>
    <scope>NUCLEOTIDE SEQUENCE [LARGE SCALE GENOMIC DNA]</scope>
    <source>
        <strain evidence="1 2">DSM 25082</strain>
    </source>
</reference>
<accession>A0A4R6MVA8</accession>
<evidence type="ECO:0000313" key="1">
    <source>
        <dbReference type="EMBL" id="TDP06333.1"/>
    </source>
</evidence>
<name>A0A4R6MVA8_9BURK</name>
<gene>
    <name evidence="1" type="ORF">DFR39_1096</name>
</gene>